<feature type="region of interest" description="Disordered" evidence="1">
    <location>
        <begin position="354"/>
        <end position="548"/>
    </location>
</feature>
<dbReference type="OrthoDB" id="2555515at2759"/>
<feature type="region of interest" description="Disordered" evidence="1">
    <location>
        <begin position="180"/>
        <end position="201"/>
    </location>
</feature>
<evidence type="ECO:0000256" key="1">
    <source>
        <dbReference type="SAM" id="MobiDB-lite"/>
    </source>
</evidence>
<feature type="region of interest" description="Disordered" evidence="1">
    <location>
        <begin position="1"/>
        <end position="119"/>
    </location>
</feature>
<feature type="compositionally biased region" description="Low complexity" evidence="1">
    <location>
        <begin position="375"/>
        <end position="388"/>
    </location>
</feature>
<name>A0A1A5ZWU9_9TREE</name>
<keyword evidence="4" id="KW-1185">Reference proteome</keyword>
<dbReference type="VEuPathDB" id="FungiDB:I303_07044"/>
<sequence length="884" mass="96419">MSSPNVQRIQPRRSSTSTSTSTPNAIASSSTATIDPPRKTRTAQQNVPAALDAHKEARRQAGSSSIPHIATTPNDFKGTGKGKGKEKEVPKDAATLTPESKQPERRVLPARIRRSAGGGEGMREIEEMIIDWLERWGEPSSTPPDDLPVYLTSIPLSYIDPPPSSARTTPHLQMNITHTPTRKKSIGDARFSPGAQKDMPTQTQKIEVPDWVMIKPGEDDQEEAREELSSGAKGLTSPIKRLRRGGIGIGLGDEAEEDTSDAFYANLHRKYEVFEKRQKIREKEKLQFERYKMKSRLDLLKNIPKLNWTVIVSTILQRVYIWQKGKAKIQEKGEDWLKRQLIKEGEEVMRRFDELLPPEQRKPKATSSNPSQPDSRLSTPSRASLSPSLTPPPAILPARVAALRDPSTSSANKRKRRSSAATADVASQPKMESEGESPSKSVRSTRTSNRILGLGFSAPETPPPGLDTPSASASASRPKRTSHVMMASSSGQDDRPGISKDTNRDGDVHMQAEIEEGPDSSQEIIKPTPSKSRRILPPEIPNRPVPPRSAQEIVLDPVKKRAGLTAIPTKSKFISHTQQSIKAFFSRPNAKTKTDTFAAIAPAQTNMVKPVNIAPRLPTATTQPALPTSITSTANKGASLSNASNDESRRAGTSTKAGLTTNGISTSVAKTRGTGENGPQAVMRSKSGSGSGLPCLLEAASRRESWDMQLPSSIAHNSQPRRGDNGVTAFDSGSRQKSHLIPGPDDQSHDIEDPQAHPFGVALPGRLEWQSEFTISDQEDFWPILASRKQASRKPDHNAKSESVNDNVKSRDNLSVSQHQSQPSSPPPIPMSTSMAPLSYIVQPPPQSEPQTYTQEYGQAKDDEMILTAEEVEELEGVEAAVVL</sequence>
<feature type="compositionally biased region" description="Low complexity" evidence="1">
    <location>
        <begin position="14"/>
        <end position="33"/>
    </location>
</feature>
<dbReference type="GeneID" id="28970743"/>
<reference evidence="2" key="1">
    <citation type="submission" date="2013-07" db="EMBL/GenBank/DDBJ databases">
        <title>The Genome Sequence of Cryptococcus dejecticola CBS10117.</title>
        <authorList>
            <consortium name="The Broad Institute Genome Sequencing Platform"/>
            <person name="Cuomo C."/>
            <person name="Litvintseva A."/>
            <person name="Chen Y."/>
            <person name="Heitman J."/>
            <person name="Sun S."/>
            <person name="Springer D."/>
            <person name="Dromer F."/>
            <person name="Young S.K."/>
            <person name="Zeng Q."/>
            <person name="Gargeya S."/>
            <person name="Fitzgerald M."/>
            <person name="Abouelleil A."/>
            <person name="Alvarado L."/>
            <person name="Berlin A.M."/>
            <person name="Chapman S.B."/>
            <person name="Dewar J."/>
            <person name="Goldberg J."/>
            <person name="Griggs A."/>
            <person name="Gujja S."/>
            <person name="Hansen M."/>
            <person name="Howarth C."/>
            <person name="Imamovic A."/>
            <person name="Larimer J."/>
            <person name="McCowan C."/>
            <person name="Murphy C."/>
            <person name="Pearson M."/>
            <person name="Priest M."/>
            <person name="Roberts A."/>
            <person name="Saif S."/>
            <person name="Shea T."/>
            <person name="Sykes S."/>
            <person name="Wortman J."/>
            <person name="Nusbaum C."/>
            <person name="Birren B."/>
        </authorList>
    </citation>
    <scope>NUCLEOTIDE SEQUENCE [LARGE SCALE GENOMIC DNA]</scope>
    <source>
        <strain evidence="2">CBS 10117</strain>
    </source>
</reference>
<feature type="compositionally biased region" description="Pro residues" evidence="1">
    <location>
        <begin position="538"/>
        <end position="547"/>
    </location>
</feature>
<dbReference type="RefSeq" id="XP_018260127.1">
    <property type="nucleotide sequence ID" value="XM_018410318.1"/>
</dbReference>
<accession>A0A1A5ZWU9</accession>
<feature type="compositionally biased region" description="Low complexity" evidence="1">
    <location>
        <begin position="618"/>
        <end position="628"/>
    </location>
</feature>
<evidence type="ECO:0000313" key="2">
    <source>
        <dbReference type="EMBL" id="OBR82285.1"/>
    </source>
</evidence>
<dbReference type="KEGG" id="kdj:28970743"/>
<dbReference type="Proteomes" id="UP000078595">
    <property type="component" value="Chromosome 11"/>
</dbReference>
<gene>
    <name evidence="2" type="ORF">I303_07044</name>
    <name evidence="3" type="ORF">I303_108631</name>
</gene>
<dbReference type="AlphaFoldDB" id="A0A1A5ZWU9"/>
<organism evidence="2">
    <name type="scientific">Kwoniella dejecticola CBS 10117</name>
    <dbReference type="NCBI Taxonomy" id="1296121"/>
    <lineage>
        <taxon>Eukaryota</taxon>
        <taxon>Fungi</taxon>
        <taxon>Dikarya</taxon>
        <taxon>Basidiomycota</taxon>
        <taxon>Agaricomycotina</taxon>
        <taxon>Tremellomycetes</taxon>
        <taxon>Tremellales</taxon>
        <taxon>Cryptococcaceae</taxon>
        <taxon>Kwoniella</taxon>
    </lineage>
</organism>
<reference evidence="3" key="3">
    <citation type="submission" date="2024-02" db="EMBL/GenBank/DDBJ databases">
        <title>Comparative genomics of Cryptococcus and Kwoniella reveals pathogenesis evolution and contrasting modes of karyotype evolution via chromosome fusion or intercentromeric recombination.</title>
        <authorList>
            <person name="Coelho M.A."/>
            <person name="David-Palma M."/>
            <person name="Shea T."/>
            <person name="Bowers K."/>
            <person name="McGinley-Smith S."/>
            <person name="Mohammad A.W."/>
            <person name="Gnirke A."/>
            <person name="Yurkov A.M."/>
            <person name="Nowrousian M."/>
            <person name="Sun S."/>
            <person name="Cuomo C.A."/>
            <person name="Heitman J."/>
        </authorList>
    </citation>
    <scope>NUCLEOTIDE SEQUENCE</scope>
    <source>
        <strain evidence="3">CBS 10117</strain>
    </source>
</reference>
<dbReference type="EMBL" id="CP144540">
    <property type="protein sequence ID" value="WWC66009.1"/>
    <property type="molecule type" value="Genomic_DNA"/>
</dbReference>
<proteinExistence type="predicted"/>
<feature type="compositionally biased region" description="Basic and acidic residues" evidence="1">
    <location>
        <begin position="492"/>
        <end position="512"/>
    </location>
</feature>
<feature type="compositionally biased region" description="Polar residues" evidence="1">
    <location>
        <begin position="436"/>
        <end position="450"/>
    </location>
</feature>
<evidence type="ECO:0000313" key="3">
    <source>
        <dbReference type="EMBL" id="WWC66009.1"/>
    </source>
</evidence>
<evidence type="ECO:0008006" key="5">
    <source>
        <dbReference type="Google" id="ProtNLM"/>
    </source>
</evidence>
<protein>
    <recommendedName>
        <fullName evidence="5">Something about silencing protein 4 domain-containing protein</fullName>
    </recommendedName>
</protein>
<evidence type="ECO:0000313" key="4">
    <source>
        <dbReference type="Proteomes" id="UP000078595"/>
    </source>
</evidence>
<feature type="region of interest" description="Disordered" evidence="1">
    <location>
        <begin position="712"/>
        <end position="759"/>
    </location>
</feature>
<feature type="compositionally biased region" description="Polar residues" evidence="1">
    <location>
        <begin position="365"/>
        <end position="374"/>
    </location>
</feature>
<feature type="compositionally biased region" description="Polar residues" evidence="1">
    <location>
        <begin position="61"/>
        <end position="74"/>
    </location>
</feature>
<feature type="compositionally biased region" description="Basic and acidic residues" evidence="1">
    <location>
        <begin position="746"/>
        <end position="755"/>
    </location>
</feature>
<reference evidence="3" key="2">
    <citation type="submission" date="2013-07" db="EMBL/GenBank/DDBJ databases">
        <authorList>
            <consortium name="The Broad Institute Genome Sequencing Platform"/>
            <person name="Cuomo C."/>
            <person name="Litvintseva A."/>
            <person name="Chen Y."/>
            <person name="Heitman J."/>
            <person name="Sun S."/>
            <person name="Springer D."/>
            <person name="Dromer F."/>
            <person name="Young S.K."/>
            <person name="Zeng Q."/>
            <person name="Gargeya S."/>
            <person name="Fitzgerald M."/>
            <person name="Abouelleil A."/>
            <person name="Alvarado L."/>
            <person name="Berlin A.M."/>
            <person name="Chapman S.B."/>
            <person name="Dewar J."/>
            <person name="Goldberg J."/>
            <person name="Griggs A."/>
            <person name="Gujja S."/>
            <person name="Hansen M."/>
            <person name="Howarth C."/>
            <person name="Imamovic A."/>
            <person name="Larimer J."/>
            <person name="McCowan C."/>
            <person name="Murphy C."/>
            <person name="Pearson M."/>
            <person name="Priest M."/>
            <person name="Roberts A."/>
            <person name="Saif S."/>
            <person name="Shea T."/>
            <person name="Sykes S."/>
            <person name="Wortman J."/>
            <person name="Nusbaum C."/>
            <person name="Birren B."/>
        </authorList>
    </citation>
    <scope>NUCLEOTIDE SEQUENCE</scope>
    <source>
        <strain evidence="3">CBS 10117</strain>
    </source>
</reference>
<dbReference type="EMBL" id="KI894035">
    <property type="protein sequence ID" value="OBR82285.1"/>
    <property type="molecule type" value="Genomic_DNA"/>
</dbReference>
<feature type="compositionally biased region" description="Polar residues" evidence="1">
    <location>
        <begin position="629"/>
        <end position="669"/>
    </location>
</feature>
<feature type="region of interest" description="Disordered" evidence="1">
    <location>
        <begin position="789"/>
        <end position="859"/>
    </location>
</feature>
<dbReference type="STRING" id="1296121.A0A1A5ZWU9"/>
<feature type="region of interest" description="Disordered" evidence="1">
    <location>
        <begin position="618"/>
        <end position="694"/>
    </location>
</feature>